<dbReference type="NCBIfam" id="TIGR03798">
    <property type="entry name" value="leader_Nif11"/>
    <property type="match status" value="1"/>
</dbReference>
<sequence>MYFINKICKFSQIGETNLCYGIFIYSIDGWRTFMFLESVILFFKRLAADKNFRSQLEDAASPEDYQTMVRDAGFDFTPEDLETTTAKILDENKLRDLDDNFKHLSEEDLEVLVGGVFRGYCGWPWGPIHPIEPPKHKPPITIQPVYGVVIEPGPKPPQAIALYGVSLPPDQIAYISKDANTDNIS</sequence>
<dbReference type="eggNOG" id="ENOG5033EST">
    <property type="taxonomic scope" value="Bacteria"/>
</dbReference>
<keyword evidence="3" id="KW-1185">Reference proteome</keyword>
<protein>
    <recommendedName>
        <fullName evidence="1">Nif11 domain-containing protein</fullName>
    </recommendedName>
</protein>
<evidence type="ECO:0000313" key="2">
    <source>
        <dbReference type="EMBL" id="EGJ32812.1"/>
    </source>
</evidence>
<dbReference type="Pfam" id="PF07862">
    <property type="entry name" value="Nif11"/>
    <property type="match status" value="1"/>
</dbReference>
<dbReference type="Proteomes" id="UP000003959">
    <property type="component" value="Unassembled WGS sequence"/>
</dbReference>
<dbReference type="AlphaFoldDB" id="F4XRG9"/>
<dbReference type="InterPro" id="IPR012903">
    <property type="entry name" value="Nif11"/>
</dbReference>
<evidence type="ECO:0000313" key="3">
    <source>
        <dbReference type="Proteomes" id="UP000003959"/>
    </source>
</evidence>
<evidence type="ECO:0000259" key="1">
    <source>
        <dbReference type="Pfam" id="PF07862"/>
    </source>
</evidence>
<reference evidence="3" key="1">
    <citation type="journal article" date="2011" name="Proc. Natl. Acad. Sci. U.S.A.">
        <title>Genomic insights into the physiology and ecology of the marine filamentous cyanobacterium Lyngbya majuscula.</title>
        <authorList>
            <person name="Jones A.C."/>
            <person name="Monroe E.A."/>
            <person name="Podell S."/>
            <person name="Hess W.R."/>
            <person name="Klages S."/>
            <person name="Esquenazi E."/>
            <person name="Niessen S."/>
            <person name="Hoover H."/>
            <person name="Rothmann M."/>
            <person name="Lasken R.S."/>
            <person name="Yates J.R.III."/>
            <person name="Reinhardt R."/>
            <person name="Kube M."/>
            <person name="Burkart M.D."/>
            <person name="Allen E.E."/>
            <person name="Dorrestein P.C."/>
            <person name="Gerwick W.H."/>
            <person name="Gerwick L."/>
        </authorList>
    </citation>
    <scope>NUCLEOTIDE SEQUENCE [LARGE SCALE GENOMIC DNA]</scope>
    <source>
        <strain evidence="3">3L</strain>
    </source>
</reference>
<name>F4XRG9_9CYAN</name>
<proteinExistence type="predicted"/>
<feature type="domain" description="Nif11" evidence="1">
    <location>
        <begin position="36"/>
        <end position="81"/>
    </location>
</feature>
<organism evidence="2 3">
    <name type="scientific">Moorena producens 3L</name>
    <dbReference type="NCBI Taxonomy" id="489825"/>
    <lineage>
        <taxon>Bacteria</taxon>
        <taxon>Bacillati</taxon>
        <taxon>Cyanobacteriota</taxon>
        <taxon>Cyanophyceae</taxon>
        <taxon>Coleofasciculales</taxon>
        <taxon>Coleofasciculaceae</taxon>
        <taxon>Moorena</taxon>
    </lineage>
</organism>
<gene>
    <name evidence="2" type="ORF">LYNGBM3L_75720</name>
</gene>
<dbReference type="EMBL" id="GL890901">
    <property type="protein sequence ID" value="EGJ32812.1"/>
    <property type="molecule type" value="Genomic_DNA"/>
</dbReference>
<accession>F4XRG9</accession>
<dbReference type="InterPro" id="IPR022516">
    <property type="entry name" value="CHP03798_Ocin"/>
</dbReference>
<dbReference type="HOGENOM" id="CLU_1459768_0_0_3"/>